<feature type="transmembrane region" description="Helical" evidence="1">
    <location>
        <begin position="65"/>
        <end position="90"/>
    </location>
</feature>
<gene>
    <name evidence="2" type="ORF">UR35_C0006G0058</name>
</gene>
<feature type="transmembrane region" description="Helical" evidence="1">
    <location>
        <begin position="170"/>
        <end position="193"/>
    </location>
</feature>
<evidence type="ECO:0000256" key="1">
    <source>
        <dbReference type="SAM" id="Phobius"/>
    </source>
</evidence>
<evidence type="ECO:0000313" key="3">
    <source>
        <dbReference type="Proteomes" id="UP000034778"/>
    </source>
</evidence>
<comment type="caution">
    <text evidence="2">The sequence shown here is derived from an EMBL/GenBank/DDBJ whole genome shotgun (WGS) entry which is preliminary data.</text>
</comment>
<dbReference type="Proteomes" id="UP000034778">
    <property type="component" value="Unassembled WGS sequence"/>
</dbReference>
<organism evidence="2 3">
    <name type="scientific">Candidatus Woesebacteria bacterium GW2011_GWB1_33_22</name>
    <dbReference type="NCBI Taxonomy" id="1618566"/>
    <lineage>
        <taxon>Bacteria</taxon>
        <taxon>Candidatus Woeseibacteriota</taxon>
    </lineage>
</organism>
<keyword evidence="1" id="KW-0812">Transmembrane</keyword>
<accession>A0A0F9ZKR0</accession>
<evidence type="ECO:0000313" key="2">
    <source>
        <dbReference type="EMBL" id="KKP44823.1"/>
    </source>
</evidence>
<feature type="transmembrane region" description="Helical" evidence="1">
    <location>
        <begin position="21"/>
        <end position="45"/>
    </location>
</feature>
<dbReference type="EMBL" id="LBOW01000006">
    <property type="protein sequence ID" value="KKP44823.1"/>
    <property type="molecule type" value="Genomic_DNA"/>
</dbReference>
<name>A0A0F9ZKR0_9BACT</name>
<dbReference type="AlphaFoldDB" id="A0A0F9ZKR0"/>
<feature type="transmembrane region" description="Helical" evidence="1">
    <location>
        <begin position="111"/>
        <end position="131"/>
    </location>
</feature>
<feature type="transmembrane region" description="Helical" evidence="1">
    <location>
        <begin position="199"/>
        <end position="216"/>
    </location>
</feature>
<reference evidence="2 3" key="1">
    <citation type="journal article" date="2015" name="Nature">
        <title>rRNA introns, odd ribosomes, and small enigmatic genomes across a large radiation of phyla.</title>
        <authorList>
            <person name="Brown C.T."/>
            <person name="Hug L.A."/>
            <person name="Thomas B.C."/>
            <person name="Sharon I."/>
            <person name="Castelle C.J."/>
            <person name="Singh A."/>
            <person name="Wilkins M.J."/>
            <person name="Williams K.H."/>
            <person name="Banfield J.F."/>
        </authorList>
    </citation>
    <scope>NUCLEOTIDE SEQUENCE [LARGE SCALE GENOMIC DNA]</scope>
</reference>
<sequence>MKGPVEYIKASWQIYFKKENFLFFAKIMVVLTIVSTVISYSHTYISQFVLSPDPVRFNFNNVPLTILYFSIALFSFVFYFYSQVTTYLSVINMGVLEKDVFKLGYKNMWKFFVISLVIGLIVGFGALLLIVPAIIFGIWYSFSAFFVLDKGLGVGEALKQSKALAKGKFWAVLGRNMVFGLFGFLIGFVVALIPYAGSIIVSFLAPLFLLPSYLFYRDLSAGFKDFGTV</sequence>
<keyword evidence="1" id="KW-0472">Membrane</keyword>
<proteinExistence type="predicted"/>
<evidence type="ECO:0008006" key="4">
    <source>
        <dbReference type="Google" id="ProtNLM"/>
    </source>
</evidence>
<dbReference type="STRING" id="1618566.UR35_C0006G0058"/>
<protein>
    <recommendedName>
        <fullName evidence="4">Glycerophosphoryl diester phosphodiesterase membrane domain-containing protein</fullName>
    </recommendedName>
</protein>
<keyword evidence="1" id="KW-1133">Transmembrane helix</keyword>